<dbReference type="EMBL" id="QMFB01000009">
    <property type="protein sequence ID" value="RAV20161.1"/>
    <property type="molecule type" value="Genomic_DNA"/>
</dbReference>
<keyword evidence="8 9" id="KW-0472">Membrane</keyword>
<evidence type="ECO:0000256" key="7">
    <source>
        <dbReference type="ARBA" id="ARBA00022989"/>
    </source>
</evidence>
<feature type="transmembrane region" description="Helical" evidence="9">
    <location>
        <begin position="55"/>
        <end position="78"/>
    </location>
</feature>
<keyword evidence="7 9" id="KW-1133">Transmembrane helix</keyword>
<dbReference type="FunFam" id="3.40.50.300:FF:000221">
    <property type="entry name" value="Multidrug ABC transporter ATP-binding protein"/>
    <property type="match status" value="1"/>
</dbReference>
<dbReference type="OrthoDB" id="9770415at2"/>
<keyword evidence="4 9" id="KW-0812">Transmembrane</keyword>
<reference evidence="12 13" key="1">
    <citation type="journal article" date="2009" name="Int. J. Syst. Evol. Microbiol.">
        <title>Paenibacillus contaminans sp. nov., isolated from a contaminated laboratory plate.</title>
        <authorList>
            <person name="Chou J.H."/>
            <person name="Lee J.H."/>
            <person name="Lin M.C."/>
            <person name="Chang P.S."/>
            <person name="Arun A.B."/>
            <person name="Young C.C."/>
            <person name="Chen W.M."/>
        </authorList>
    </citation>
    <scope>NUCLEOTIDE SEQUENCE [LARGE SCALE GENOMIC DNA]</scope>
    <source>
        <strain evidence="12 13">CKOBP-6</strain>
    </source>
</reference>
<evidence type="ECO:0000259" key="10">
    <source>
        <dbReference type="PROSITE" id="PS50893"/>
    </source>
</evidence>
<dbReference type="InterPro" id="IPR039421">
    <property type="entry name" value="Type_1_exporter"/>
</dbReference>
<dbReference type="SUPFAM" id="SSF52540">
    <property type="entry name" value="P-loop containing nucleoside triphosphate hydrolases"/>
    <property type="match status" value="1"/>
</dbReference>
<gene>
    <name evidence="12" type="ORF">DQG23_16980</name>
</gene>
<keyword evidence="3" id="KW-1003">Cell membrane</keyword>
<dbReference type="InterPro" id="IPR017871">
    <property type="entry name" value="ABC_transporter-like_CS"/>
</dbReference>
<dbReference type="Proteomes" id="UP000250369">
    <property type="component" value="Unassembled WGS sequence"/>
</dbReference>
<comment type="subcellular location">
    <subcellularLocation>
        <location evidence="1">Cell membrane</location>
        <topology evidence="1">Multi-pass membrane protein</topology>
    </subcellularLocation>
</comment>
<dbReference type="InterPro" id="IPR036640">
    <property type="entry name" value="ABC1_TM_sf"/>
</dbReference>
<evidence type="ECO:0000313" key="13">
    <source>
        <dbReference type="Proteomes" id="UP000250369"/>
    </source>
</evidence>
<evidence type="ECO:0000256" key="4">
    <source>
        <dbReference type="ARBA" id="ARBA00022692"/>
    </source>
</evidence>
<evidence type="ECO:0000256" key="2">
    <source>
        <dbReference type="ARBA" id="ARBA00022448"/>
    </source>
</evidence>
<feature type="transmembrane region" description="Helical" evidence="9">
    <location>
        <begin position="243"/>
        <end position="268"/>
    </location>
</feature>
<evidence type="ECO:0000256" key="9">
    <source>
        <dbReference type="SAM" id="Phobius"/>
    </source>
</evidence>
<dbReference type="Gene3D" id="1.20.1560.10">
    <property type="entry name" value="ABC transporter type 1, transmembrane domain"/>
    <property type="match status" value="1"/>
</dbReference>
<feature type="domain" description="ABC transporter" evidence="10">
    <location>
        <begin position="336"/>
        <end position="571"/>
    </location>
</feature>
<keyword evidence="13" id="KW-1185">Reference proteome</keyword>
<comment type="caution">
    <text evidence="12">The sequence shown here is derived from an EMBL/GenBank/DDBJ whole genome shotgun (WGS) entry which is preliminary data.</text>
</comment>
<feature type="transmembrane region" description="Helical" evidence="9">
    <location>
        <begin position="280"/>
        <end position="301"/>
    </location>
</feature>
<evidence type="ECO:0000256" key="8">
    <source>
        <dbReference type="ARBA" id="ARBA00023136"/>
    </source>
</evidence>
<dbReference type="InterPro" id="IPR027417">
    <property type="entry name" value="P-loop_NTPase"/>
</dbReference>
<evidence type="ECO:0000256" key="1">
    <source>
        <dbReference type="ARBA" id="ARBA00004651"/>
    </source>
</evidence>
<dbReference type="AlphaFoldDB" id="A0A329MJM7"/>
<dbReference type="FunFam" id="1.20.1560.10:FF:000011">
    <property type="entry name" value="Multidrug ABC transporter ATP-binding protein"/>
    <property type="match status" value="1"/>
</dbReference>
<dbReference type="PROSITE" id="PS50929">
    <property type="entry name" value="ABC_TM1F"/>
    <property type="match status" value="1"/>
</dbReference>
<keyword evidence="6 12" id="KW-0067">ATP-binding</keyword>
<dbReference type="CDD" id="cd18541">
    <property type="entry name" value="ABC_6TM_TmrB_like"/>
    <property type="match status" value="1"/>
</dbReference>
<evidence type="ECO:0000313" key="12">
    <source>
        <dbReference type="EMBL" id="RAV20161.1"/>
    </source>
</evidence>
<feature type="domain" description="ABC transmembrane type-1" evidence="11">
    <location>
        <begin position="19"/>
        <end position="303"/>
    </location>
</feature>
<evidence type="ECO:0000256" key="3">
    <source>
        <dbReference type="ARBA" id="ARBA00022475"/>
    </source>
</evidence>
<dbReference type="Pfam" id="PF00005">
    <property type="entry name" value="ABC_tran"/>
    <property type="match status" value="1"/>
</dbReference>
<protein>
    <submittedName>
        <fullName evidence="12">Multidrug ABC transporter permease/ATP-binding protein</fullName>
    </submittedName>
</protein>
<accession>A0A329MJM7</accession>
<dbReference type="SMART" id="SM00382">
    <property type="entry name" value="AAA"/>
    <property type="match status" value="1"/>
</dbReference>
<dbReference type="InterPro" id="IPR011527">
    <property type="entry name" value="ABC1_TM_dom"/>
</dbReference>
<dbReference type="Pfam" id="PF00664">
    <property type="entry name" value="ABC_membrane"/>
    <property type="match status" value="1"/>
</dbReference>
<keyword evidence="2" id="KW-0813">Transport</keyword>
<evidence type="ECO:0000259" key="11">
    <source>
        <dbReference type="PROSITE" id="PS50929"/>
    </source>
</evidence>
<dbReference type="GO" id="GO:0005886">
    <property type="term" value="C:plasma membrane"/>
    <property type="evidence" value="ECO:0007669"/>
    <property type="project" value="UniProtKB-SubCell"/>
</dbReference>
<evidence type="ECO:0000256" key="5">
    <source>
        <dbReference type="ARBA" id="ARBA00022741"/>
    </source>
</evidence>
<feature type="transmembrane region" description="Helical" evidence="9">
    <location>
        <begin position="15"/>
        <end position="34"/>
    </location>
</feature>
<feature type="transmembrane region" description="Helical" evidence="9">
    <location>
        <begin position="142"/>
        <end position="175"/>
    </location>
</feature>
<keyword evidence="5" id="KW-0547">Nucleotide-binding</keyword>
<dbReference type="GO" id="GO:0005524">
    <property type="term" value="F:ATP binding"/>
    <property type="evidence" value="ECO:0007669"/>
    <property type="project" value="UniProtKB-KW"/>
</dbReference>
<dbReference type="PROSITE" id="PS50893">
    <property type="entry name" value="ABC_TRANSPORTER_2"/>
    <property type="match status" value="1"/>
</dbReference>
<dbReference type="InterPro" id="IPR003439">
    <property type="entry name" value="ABC_transporter-like_ATP-bd"/>
</dbReference>
<dbReference type="GO" id="GO:0015421">
    <property type="term" value="F:ABC-type oligopeptide transporter activity"/>
    <property type="evidence" value="ECO:0007669"/>
    <property type="project" value="TreeGrafter"/>
</dbReference>
<dbReference type="PANTHER" id="PTHR43394">
    <property type="entry name" value="ATP-DEPENDENT PERMEASE MDL1, MITOCHONDRIAL"/>
    <property type="match status" value="1"/>
</dbReference>
<dbReference type="PANTHER" id="PTHR43394:SF1">
    <property type="entry name" value="ATP-BINDING CASSETTE SUB-FAMILY B MEMBER 10, MITOCHONDRIAL"/>
    <property type="match status" value="1"/>
</dbReference>
<dbReference type="InterPro" id="IPR003593">
    <property type="entry name" value="AAA+_ATPase"/>
</dbReference>
<dbReference type="GO" id="GO:0016887">
    <property type="term" value="F:ATP hydrolysis activity"/>
    <property type="evidence" value="ECO:0007669"/>
    <property type="project" value="InterPro"/>
</dbReference>
<evidence type="ECO:0000256" key="6">
    <source>
        <dbReference type="ARBA" id="ARBA00022840"/>
    </source>
</evidence>
<dbReference type="SUPFAM" id="SSF90123">
    <property type="entry name" value="ABC transporter transmembrane region"/>
    <property type="match status" value="1"/>
</dbReference>
<proteinExistence type="predicted"/>
<organism evidence="12 13">
    <name type="scientific">Paenibacillus contaminans</name>
    <dbReference type="NCBI Taxonomy" id="450362"/>
    <lineage>
        <taxon>Bacteria</taxon>
        <taxon>Bacillati</taxon>
        <taxon>Bacillota</taxon>
        <taxon>Bacilli</taxon>
        <taxon>Bacillales</taxon>
        <taxon>Paenibacillaceae</taxon>
        <taxon>Paenibacillus</taxon>
    </lineage>
</organism>
<sequence length="583" mass="64116">MSFITKLQWFFKQQLMHYVAVIVLMVIISVTNSVPPKIIGDLIDQIKKGLLTEAILAQTVGLLIGLALLRYATSYFSITTLFGNSNLLETVLRGKLFVHLTRMAPSFYHRNRTGDLMALATNDIVAISQTAGYGVLTLANTLIGTTVVLVSMVAFTSWKLMLAALLPLPFLAYAINKLGKVMRTRFLGAQAAFGQMNDQALESISGMRVIRSYVQESSDAAAFDRVTREVMQRNKKVAVTNALFQPVVSTIVGMSYAISFGYGAYLVFHGDMTLGQLVSFTVYLGLLIWPMIAFGEFINVLQRGSASVDRLENALAQTADVAAPERPADVPVPTLIELKSLTFRYPGAPSDSLSAISLTVERGQTIGIVGRTGSGKSTLLKQLLRQYPIEPDRLFVAGVPIERITPEQVRSWSGYVPQEHLLLSRSIRDNIKLGKPEAAEEELQRATEMASFAQDVGQMAEGLATVVGEHGVMLSGGQKQRLSIARALLADPEMLILDDALSAVDARTESAILHNIRRERAGRTTWIATHRLSAVSHADWIVVLDRGRIVEEGTHEQLMMLGGWYKTQYERQQMEANLLQDGV</sequence>
<dbReference type="RefSeq" id="WP_113032058.1">
    <property type="nucleotide sequence ID" value="NZ_QMFB01000009.1"/>
</dbReference>
<dbReference type="PROSITE" id="PS00211">
    <property type="entry name" value="ABC_TRANSPORTER_1"/>
    <property type="match status" value="1"/>
</dbReference>
<name>A0A329MJM7_9BACL</name>
<dbReference type="Gene3D" id="3.40.50.300">
    <property type="entry name" value="P-loop containing nucleotide triphosphate hydrolases"/>
    <property type="match status" value="1"/>
</dbReference>